<reference evidence="2" key="1">
    <citation type="journal article" date="2022" name="bioRxiv">
        <title>Sequencing and chromosome-scale assembly of the giantPleurodeles waltlgenome.</title>
        <authorList>
            <person name="Brown T."/>
            <person name="Elewa A."/>
            <person name="Iarovenko S."/>
            <person name="Subramanian E."/>
            <person name="Araus A.J."/>
            <person name="Petzold A."/>
            <person name="Susuki M."/>
            <person name="Suzuki K.-i.T."/>
            <person name="Hayashi T."/>
            <person name="Toyoda A."/>
            <person name="Oliveira C."/>
            <person name="Osipova E."/>
            <person name="Leigh N.D."/>
            <person name="Simon A."/>
            <person name="Yun M.H."/>
        </authorList>
    </citation>
    <scope>NUCLEOTIDE SEQUENCE</scope>
    <source>
        <strain evidence="2">20211129_DDA</strain>
        <tissue evidence="2">Liver</tissue>
    </source>
</reference>
<feature type="region of interest" description="Disordered" evidence="1">
    <location>
        <begin position="1"/>
        <end position="108"/>
    </location>
</feature>
<sequence length="108" mass="11091">MARKGRGVPQASDAAAPIVGGHSERMRHGHDRSDMGGRGGPGGGRELGTAGKSERRPIERSGGAAVGLWMPGDGTCLTSLPDLNTAPKDRTRGACGRGPAGEHDRRVV</sequence>
<keyword evidence="3" id="KW-1185">Reference proteome</keyword>
<comment type="caution">
    <text evidence="2">The sequence shown here is derived from an EMBL/GenBank/DDBJ whole genome shotgun (WGS) entry which is preliminary data.</text>
</comment>
<evidence type="ECO:0000256" key="1">
    <source>
        <dbReference type="SAM" id="MobiDB-lite"/>
    </source>
</evidence>
<dbReference type="Proteomes" id="UP001066276">
    <property type="component" value="Chromosome 9"/>
</dbReference>
<evidence type="ECO:0000313" key="2">
    <source>
        <dbReference type="EMBL" id="KAJ1103393.1"/>
    </source>
</evidence>
<accession>A0AAV7MQY4</accession>
<feature type="compositionally biased region" description="Basic and acidic residues" evidence="1">
    <location>
        <begin position="22"/>
        <end position="35"/>
    </location>
</feature>
<dbReference type="AlphaFoldDB" id="A0AAV7MQY4"/>
<name>A0AAV7MQY4_PLEWA</name>
<protein>
    <submittedName>
        <fullName evidence="2">Uncharacterized protein</fullName>
    </submittedName>
</protein>
<dbReference type="EMBL" id="JANPWB010000013">
    <property type="protein sequence ID" value="KAJ1103393.1"/>
    <property type="molecule type" value="Genomic_DNA"/>
</dbReference>
<proteinExistence type="predicted"/>
<feature type="compositionally biased region" description="Gly residues" evidence="1">
    <location>
        <begin position="36"/>
        <end position="46"/>
    </location>
</feature>
<evidence type="ECO:0000313" key="3">
    <source>
        <dbReference type="Proteomes" id="UP001066276"/>
    </source>
</evidence>
<organism evidence="2 3">
    <name type="scientific">Pleurodeles waltl</name>
    <name type="common">Iberian ribbed newt</name>
    <dbReference type="NCBI Taxonomy" id="8319"/>
    <lineage>
        <taxon>Eukaryota</taxon>
        <taxon>Metazoa</taxon>
        <taxon>Chordata</taxon>
        <taxon>Craniata</taxon>
        <taxon>Vertebrata</taxon>
        <taxon>Euteleostomi</taxon>
        <taxon>Amphibia</taxon>
        <taxon>Batrachia</taxon>
        <taxon>Caudata</taxon>
        <taxon>Salamandroidea</taxon>
        <taxon>Salamandridae</taxon>
        <taxon>Pleurodelinae</taxon>
        <taxon>Pleurodeles</taxon>
    </lineage>
</organism>
<gene>
    <name evidence="2" type="ORF">NDU88_000817</name>
</gene>